<keyword evidence="1" id="KW-1133">Transmembrane helix</keyword>
<protein>
    <submittedName>
        <fullName evidence="2">Uncharacterized protein</fullName>
    </submittedName>
</protein>
<dbReference type="KEGG" id="ipc:IPA_05500"/>
<gene>
    <name evidence="2" type="ORF">IPA_05500</name>
</gene>
<keyword evidence="1" id="KW-0472">Membrane</keyword>
<accession>A0A977KBC2</accession>
<evidence type="ECO:0000313" key="2">
    <source>
        <dbReference type="EMBL" id="UXD22495.1"/>
    </source>
</evidence>
<evidence type="ECO:0000256" key="1">
    <source>
        <dbReference type="SAM" id="Phobius"/>
    </source>
</evidence>
<proteinExistence type="predicted"/>
<feature type="transmembrane region" description="Helical" evidence="1">
    <location>
        <begin position="33"/>
        <end position="55"/>
    </location>
</feature>
<sequence length="91" mass="9882">MNKKVIVPAFMLISAALLIISTFILYIITNSKILLDILLLELAVPIAGIMLAGGIELLKSSPPASPEELAREHEEVLKKVLKASSKLEEES</sequence>
<dbReference type="Proteomes" id="UP001063698">
    <property type="component" value="Chromosome"/>
</dbReference>
<evidence type="ECO:0000313" key="3">
    <source>
        <dbReference type="Proteomes" id="UP001063698"/>
    </source>
</evidence>
<feature type="transmembrane region" description="Helical" evidence="1">
    <location>
        <begin position="6"/>
        <end position="26"/>
    </location>
</feature>
<dbReference type="EMBL" id="CP006868">
    <property type="protein sequence ID" value="UXD22495.1"/>
    <property type="molecule type" value="Genomic_DNA"/>
</dbReference>
<keyword evidence="3" id="KW-1185">Reference proteome</keyword>
<keyword evidence="1" id="KW-0812">Transmembrane</keyword>
<reference evidence="2" key="1">
    <citation type="submission" date="2013-11" db="EMBL/GenBank/DDBJ databases">
        <title>Comparative genomics of Ignicoccus.</title>
        <authorList>
            <person name="Podar M."/>
        </authorList>
    </citation>
    <scope>NUCLEOTIDE SEQUENCE</scope>
    <source>
        <strain evidence="2">DSM 13166</strain>
    </source>
</reference>
<dbReference type="AlphaFoldDB" id="A0A977KBC2"/>
<name>A0A977KBC2_9CREN</name>
<organism evidence="2 3">
    <name type="scientific">Ignicoccus pacificus DSM 13166</name>
    <dbReference type="NCBI Taxonomy" id="940294"/>
    <lineage>
        <taxon>Archaea</taxon>
        <taxon>Thermoproteota</taxon>
        <taxon>Thermoprotei</taxon>
        <taxon>Desulfurococcales</taxon>
        <taxon>Desulfurococcaceae</taxon>
        <taxon>Ignicoccus</taxon>
    </lineage>
</organism>